<gene>
    <name evidence="1" type="ORF">FHS40_001676</name>
</gene>
<dbReference type="AlphaFoldDB" id="A0A7W8ASV3"/>
<comment type="caution">
    <text evidence="1">The sequence shown here is derived from an EMBL/GenBank/DDBJ whole genome shotgun (WGS) entry which is preliminary data.</text>
</comment>
<reference evidence="1 2" key="1">
    <citation type="submission" date="2020-08" db="EMBL/GenBank/DDBJ databases">
        <title>Genomic Encyclopedia of Type Strains, Phase III (KMG-III): the genomes of soil and plant-associated and newly described type strains.</title>
        <authorList>
            <person name="Whitman W."/>
        </authorList>
    </citation>
    <scope>NUCLEOTIDE SEQUENCE [LARGE SCALE GENOMIC DNA]</scope>
    <source>
        <strain evidence="1 2">CECT 3146</strain>
    </source>
</reference>
<dbReference type="Proteomes" id="UP000549009">
    <property type="component" value="Unassembled WGS sequence"/>
</dbReference>
<dbReference type="EMBL" id="JACHJD010000002">
    <property type="protein sequence ID" value="MBB5102623.1"/>
    <property type="molecule type" value="Genomic_DNA"/>
</dbReference>
<protein>
    <submittedName>
        <fullName evidence="1">Uncharacterized protein</fullName>
    </submittedName>
</protein>
<proteinExistence type="predicted"/>
<evidence type="ECO:0000313" key="1">
    <source>
        <dbReference type="EMBL" id="MBB5102623.1"/>
    </source>
</evidence>
<keyword evidence="2" id="KW-1185">Reference proteome</keyword>
<accession>A0A7W8ASV3</accession>
<sequence>MLHASCLAAYLRRPHDLRSPAWAYFEHLAVCVDAAWDLSTLSDLALPHVNGPYPPGYPISKKLFERINRASAADRRVNEVLLDVVNMKTHPSVLRSPRFLAGVGRALLPAAAHR</sequence>
<organism evidence="1 2">
    <name type="scientific">Streptomyces spectabilis</name>
    <dbReference type="NCBI Taxonomy" id="68270"/>
    <lineage>
        <taxon>Bacteria</taxon>
        <taxon>Bacillati</taxon>
        <taxon>Actinomycetota</taxon>
        <taxon>Actinomycetes</taxon>
        <taxon>Kitasatosporales</taxon>
        <taxon>Streptomycetaceae</taxon>
        <taxon>Streptomyces</taxon>
    </lineage>
</organism>
<dbReference type="RefSeq" id="WP_229879109.1">
    <property type="nucleotide sequence ID" value="NZ_BMSQ01000010.1"/>
</dbReference>
<name>A0A7W8ASV3_STRST</name>
<evidence type="ECO:0000313" key="2">
    <source>
        <dbReference type="Proteomes" id="UP000549009"/>
    </source>
</evidence>